<gene>
    <name evidence="2" type="ORF">BUZ14_09920</name>
</gene>
<dbReference type="EMBL" id="QYJN01000005">
    <property type="protein sequence ID" value="RIP33420.1"/>
    <property type="molecule type" value="Genomic_DNA"/>
</dbReference>
<comment type="caution">
    <text evidence="2">The sequence shown here is derived from an EMBL/GenBank/DDBJ whole genome shotgun (WGS) entry which is preliminary data.</text>
</comment>
<keyword evidence="1" id="KW-1133">Transmembrane helix</keyword>
<evidence type="ECO:0000256" key="1">
    <source>
        <dbReference type="SAM" id="Phobius"/>
    </source>
</evidence>
<dbReference type="OrthoDB" id="1441760at1239"/>
<evidence type="ECO:0008006" key="4">
    <source>
        <dbReference type="Google" id="ProtNLM"/>
    </source>
</evidence>
<name>A0A3A0VKL2_STAGA</name>
<protein>
    <recommendedName>
        <fullName evidence="4">SdpI family protein</fullName>
    </recommendedName>
</protein>
<dbReference type="AlphaFoldDB" id="A0A3A0VKL2"/>
<accession>A0A3A0VKL2</accession>
<reference evidence="2 3" key="1">
    <citation type="journal article" date="2016" name="Front. Microbiol.">
        <title>Comprehensive Phylogenetic Analysis of Bovine Non-aureus Staphylococci Species Based on Whole-Genome Sequencing.</title>
        <authorList>
            <person name="Naushad S."/>
            <person name="Barkema H.W."/>
            <person name="Luby C."/>
            <person name="Condas L.A."/>
            <person name="Nobrega D.B."/>
            <person name="Carson D.A."/>
            <person name="De Buck J."/>
        </authorList>
    </citation>
    <scope>NUCLEOTIDE SEQUENCE [LARGE SCALE GENOMIC DNA]</scope>
    <source>
        <strain evidence="2 3">SNUC 4781</strain>
    </source>
</reference>
<dbReference type="Proteomes" id="UP000265541">
    <property type="component" value="Unassembled WGS sequence"/>
</dbReference>
<keyword evidence="1" id="KW-0472">Membrane</keyword>
<proteinExistence type="predicted"/>
<organism evidence="2 3">
    <name type="scientific">Staphylococcus gallinarum</name>
    <dbReference type="NCBI Taxonomy" id="1293"/>
    <lineage>
        <taxon>Bacteria</taxon>
        <taxon>Bacillati</taxon>
        <taxon>Bacillota</taxon>
        <taxon>Bacilli</taxon>
        <taxon>Bacillales</taxon>
        <taxon>Staphylococcaceae</taxon>
        <taxon>Staphylococcus</taxon>
    </lineage>
</organism>
<feature type="transmembrane region" description="Helical" evidence="1">
    <location>
        <begin position="86"/>
        <end position="102"/>
    </location>
</feature>
<keyword evidence="1" id="KW-0812">Transmembrane</keyword>
<evidence type="ECO:0000313" key="2">
    <source>
        <dbReference type="EMBL" id="RIP33420.1"/>
    </source>
</evidence>
<evidence type="ECO:0000313" key="3">
    <source>
        <dbReference type="Proteomes" id="UP000265541"/>
    </source>
</evidence>
<sequence length="111" mass="13206">MLLLTLMVVHYLIIQLFKRNVERNLADKPNLFMGYRSFNSLNREGDWQYAQQMFLKYAEQVNKLGIVIAMLWLIWDTITWLMPNSLIIQAIIFFIGMIYIIVRTEICITKS</sequence>